<dbReference type="AlphaFoldDB" id="A0A7Y8AJQ3"/>
<feature type="transmembrane region" description="Helical" evidence="5">
    <location>
        <begin position="82"/>
        <end position="100"/>
    </location>
</feature>
<dbReference type="Proteomes" id="UP000549134">
    <property type="component" value="Unassembled WGS sequence"/>
</dbReference>
<keyword evidence="4 5" id="KW-0472">Membrane</keyword>
<comment type="subcellular location">
    <subcellularLocation>
        <location evidence="1">Membrane</location>
        <topology evidence="1">Multi-pass membrane protein</topology>
    </subcellularLocation>
</comment>
<reference evidence="6 7" key="1">
    <citation type="submission" date="2020-04" db="EMBL/GenBank/DDBJ databases">
        <title>Molecular characterization of pseudomonads from Agaricus bisporus reveal novel blotch 2 pathogens in Western Europe.</title>
        <authorList>
            <person name="Taparia T."/>
            <person name="Krijger M."/>
            <person name="Haynes E."/>
            <person name="Elpinstone J.G."/>
            <person name="Noble R."/>
            <person name="Van Der Wolf J."/>
        </authorList>
    </citation>
    <scope>NUCLEOTIDE SEQUENCE [LARGE SCALE GENOMIC DNA]</scope>
    <source>
        <strain evidence="6 7">IPO3746</strain>
    </source>
</reference>
<evidence type="ECO:0000313" key="7">
    <source>
        <dbReference type="Proteomes" id="UP000549134"/>
    </source>
</evidence>
<dbReference type="EMBL" id="JACAQK010000002">
    <property type="protein sequence ID" value="NWD34441.1"/>
    <property type="molecule type" value="Genomic_DNA"/>
</dbReference>
<dbReference type="GO" id="GO:0016020">
    <property type="term" value="C:membrane"/>
    <property type="evidence" value="ECO:0007669"/>
    <property type="project" value="UniProtKB-SubCell"/>
</dbReference>
<evidence type="ECO:0000256" key="2">
    <source>
        <dbReference type="ARBA" id="ARBA00022692"/>
    </source>
</evidence>
<evidence type="ECO:0000256" key="4">
    <source>
        <dbReference type="ARBA" id="ARBA00023136"/>
    </source>
</evidence>
<accession>A0A7Y8AJQ3</accession>
<protein>
    <submittedName>
        <fullName evidence="6">DoxX family protein</fullName>
    </submittedName>
</protein>
<proteinExistence type="predicted"/>
<gene>
    <name evidence="6" type="ORF">HX787_01140</name>
</gene>
<keyword evidence="3 5" id="KW-1133">Transmembrane helix</keyword>
<dbReference type="GeneID" id="55847751"/>
<dbReference type="Pfam" id="PF13564">
    <property type="entry name" value="DoxX_2"/>
    <property type="match status" value="1"/>
</dbReference>
<dbReference type="RefSeq" id="WP_016970884.1">
    <property type="nucleotide sequence ID" value="NZ_CP020369.1"/>
</dbReference>
<sequence length="136" mass="14621">MSKYSSVNPAALSKTEKVLYWALCIFTSIAFFTAGLAKFAGVPSTVLVFEQIGMGQWFRILTALIEIGGAFALLVPVSAGVGGLLLATTMLFATLAHLFVIDGSPVPAIVLFAMSATIGWLHRNHFVTLFIRLSRI</sequence>
<feature type="transmembrane region" description="Helical" evidence="5">
    <location>
        <begin position="57"/>
        <end position="75"/>
    </location>
</feature>
<evidence type="ECO:0000256" key="5">
    <source>
        <dbReference type="SAM" id="Phobius"/>
    </source>
</evidence>
<keyword evidence="2 5" id="KW-0812">Transmembrane</keyword>
<evidence type="ECO:0000313" key="6">
    <source>
        <dbReference type="EMBL" id="NWD34441.1"/>
    </source>
</evidence>
<feature type="transmembrane region" description="Helical" evidence="5">
    <location>
        <begin position="106"/>
        <end position="122"/>
    </location>
</feature>
<organism evidence="6 7">
    <name type="scientific">Pseudomonas tolaasii</name>
    <dbReference type="NCBI Taxonomy" id="29442"/>
    <lineage>
        <taxon>Bacteria</taxon>
        <taxon>Pseudomonadati</taxon>
        <taxon>Pseudomonadota</taxon>
        <taxon>Gammaproteobacteria</taxon>
        <taxon>Pseudomonadales</taxon>
        <taxon>Pseudomonadaceae</taxon>
        <taxon>Pseudomonas</taxon>
    </lineage>
</organism>
<evidence type="ECO:0000256" key="1">
    <source>
        <dbReference type="ARBA" id="ARBA00004141"/>
    </source>
</evidence>
<feature type="transmembrane region" description="Helical" evidence="5">
    <location>
        <begin position="18"/>
        <end position="37"/>
    </location>
</feature>
<name>A0A7Y8AJQ3_PSETO</name>
<evidence type="ECO:0000256" key="3">
    <source>
        <dbReference type="ARBA" id="ARBA00022989"/>
    </source>
</evidence>
<dbReference type="InterPro" id="IPR032808">
    <property type="entry name" value="DoxX"/>
</dbReference>
<comment type="caution">
    <text evidence="6">The sequence shown here is derived from an EMBL/GenBank/DDBJ whole genome shotgun (WGS) entry which is preliminary data.</text>
</comment>